<evidence type="ECO:0000313" key="2">
    <source>
        <dbReference type="EMBL" id="RIH90249.1"/>
    </source>
</evidence>
<dbReference type="AlphaFoldDB" id="A0A399F4Q1"/>
<sequence>MTISEAIEYFLSDHRRLGSRPAATQWGWDARRIAGYAGRAYRPVLRDLNRWEERGLGGSADGAAPGNPSPIGVDRRA</sequence>
<reference evidence="2 3" key="1">
    <citation type="submission" date="2018-08" db="EMBL/GenBank/DDBJ databases">
        <title>Meiothermus terrae DSM 26712 genome sequencing project.</title>
        <authorList>
            <person name="Da Costa M.S."/>
            <person name="Albuquerque L."/>
            <person name="Raposo P."/>
            <person name="Froufe H.J.C."/>
            <person name="Barroso C.S."/>
            <person name="Egas C."/>
        </authorList>
    </citation>
    <scope>NUCLEOTIDE SEQUENCE [LARGE SCALE GENOMIC DNA]</scope>
    <source>
        <strain evidence="2 3">DSM 26712</strain>
    </source>
</reference>
<dbReference type="RefSeq" id="WP_119313842.1">
    <property type="nucleotide sequence ID" value="NZ_QXDL01000014.1"/>
</dbReference>
<proteinExistence type="predicted"/>
<organism evidence="2 3">
    <name type="scientific">Calidithermus terrae</name>
    <dbReference type="NCBI Taxonomy" id="1408545"/>
    <lineage>
        <taxon>Bacteria</taxon>
        <taxon>Thermotogati</taxon>
        <taxon>Deinococcota</taxon>
        <taxon>Deinococci</taxon>
        <taxon>Thermales</taxon>
        <taxon>Thermaceae</taxon>
        <taxon>Calidithermus</taxon>
    </lineage>
</organism>
<feature type="region of interest" description="Disordered" evidence="1">
    <location>
        <begin position="55"/>
        <end position="77"/>
    </location>
</feature>
<gene>
    <name evidence="2" type="ORF">Mterra_00624</name>
</gene>
<dbReference type="Proteomes" id="UP000265715">
    <property type="component" value="Unassembled WGS sequence"/>
</dbReference>
<keyword evidence="3" id="KW-1185">Reference proteome</keyword>
<protein>
    <submittedName>
        <fullName evidence="2">Uncharacterized protein</fullName>
    </submittedName>
</protein>
<evidence type="ECO:0000313" key="3">
    <source>
        <dbReference type="Proteomes" id="UP000265715"/>
    </source>
</evidence>
<name>A0A399F4Q1_9DEIN</name>
<accession>A0A399F4Q1</accession>
<comment type="caution">
    <text evidence="2">The sequence shown here is derived from an EMBL/GenBank/DDBJ whole genome shotgun (WGS) entry which is preliminary data.</text>
</comment>
<evidence type="ECO:0000256" key="1">
    <source>
        <dbReference type="SAM" id="MobiDB-lite"/>
    </source>
</evidence>
<dbReference type="EMBL" id="QXDL01000014">
    <property type="protein sequence ID" value="RIH90249.1"/>
    <property type="molecule type" value="Genomic_DNA"/>
</dbReference>